<keyword evidence="6 10" id="KW-0784">Thiamine biosynthesis</keyword>
<feature type="binding site" evidence="10">
    <location>
        <position position="113"/>
    </location>
    <ligand>
        <name>4-amino-2-methyl-5-(diphosphooxymethyl)pyrimidine</name>
        <dbReference type="ChEBI" id="CHEBI:57841"/>
    </ligand>
</feature>
<protein>
    <recommendedName>
        <fullName evidence="10">Thiamine-phosphate synthase</fullName>
        <shortName evidence="10">TP synthase</shortName>
        <shortName evidence="10">TPS</shortName>
        <ecNumber evidence="10">2.5.1.3</ecNumber>
    </recommendedName>
    <alternativeName>
        <fullName evidence="10">Thiamine-phosphate pyrophosphorylase</fullName>
        <shortName evidence="10">TMP pyrophosphorylase</shortName>
        <shortName evidence="10">TMP-PPase</shortName>
    </alternativeName>
</protein>
<dbReference type="PANTHER" id="PTHR20857">
    <property type="entry name" value="THIAMINE-PHOSPHATE PYROPHOSPHORYLASE"/>
    <property type="match status" value="1"/>
</dbReference>
<dbReference type="HAMAP" id="MF_00097">
    <property type="entry name" value="TMP_synthase"/>
    <property type="match status" value="1"/>
</dbReference>
<accession>A0A7D4NR19</accession>
<dbReference type="CDD" id="cd00564">
    <property type="entry name" value="TMP_TenI"/>
    <property type="match status" value="1"/>
</dbReference>
<name>A0A7D4NR19_9GAMM</name>
<keyword evidence="4 10" id="KW-0479">Metal-binding</keyword>
<dbReference type="InterPro" id="IPR013785">
    <property type="entry name" value="Aldolase_TIM"/>
</dbReference>
<dbReference type="SUPFAM" id="SSF51391">
    <property type="entry name" value="Thiamin phosphate synthase"/>
    <property type="match status" value="1"/>
</dbReference>
<feature type="binding site" evidence="10">
    <location>
        <begin position="42"/>
        <end position="46"/>
    </location>
    <ligand>
        <name>4-amino-2-methyl-5-(diphosphooxymethyl)pyrimidine</name>
        <dbReference type="ChEBI" id="CHEBI:57841"/>
    </ligand>
</feature>
<dbReference type="AlphaFoldDB" id="A0A7D4NR19"/>
<dbReference type="UniPathway" id="UPA00060">
    <property type="reaction ID" value="UER00141"/>
</dbReference>
<gene>
    <name evidence="10" type="primary">thiE</name>
    <name evidence="14" type="ORF">HQN79_07775</name>
</gene>
<dbReference type="GO" id="GO:0009229">
    <property type="term" value="P:thiamine diphosphate biosynthetic process"/>
    <property type="evidence" value="ECO:0007669"/>
    <property type="project" value="UniProtKB-UniRule"/>
</dbReference>
<comment type="pathway">
    <text evidence="2 10 12">Cofactor biosynthesis; thiamine diphosphate biosynthesis; thiamine phosphate from 4-amino-2-methyl-5-diphosphomethylpyrimidine and 4-methyl-5-(2-phosphoethyl)-thiazole: step 1/1.</text>
</comment>
<feature type="binding site" evidence="10">
    <location>
        <position position="74"/>
    </location>
    <ligand>
        <name>4-amino-2-methyl-5-(diphosphooxymethyl)pyrimidine</name>
        <dbReference type="ChEBI" id="CHEBI:57841"/>
    </ligand>
</feature>
<comment type="cofactor">
    <cofactor evidence="10">
        <name>Mg(2+)</name>
        <dbReference type="ChEBI" id="CHEBI:18420"/>
    </cofactor>
    <text evidence="10">Binds 1 Mg(2+) ion per subunit.</text>
</comment>
<dbReference type="GO" id="GO:0000287">
    <property type="term" value="F:magnesium ion binding"/>
    <property type="evidence" value="ECO:0007669"/>
    <property type="project" value="UniProtKB-UniRule"/>
</dbReference>
<evidence type="ECO:0000256" key="9">
    <source>
        <dbReference type="ARBA" id="ARBA00047883"/>
    </source>
</evidence>
<dbReference type="EMBL" id="CP054020">
    <property type="protein sequence ID" value="QKI89472.1"/>
    <property type="molecule type" value="Genomic_DNA"/>
</dbReference>
<organism evidence="14 15">
    <name type="scientific">Thiomicrorhabdus xiamenensis</name>
    <dbReference type="NCBI Taxonomy" id="2739063"/>
    <lineage>
        <taxon>Bacteria</taxon>
        <taxon>Pseudomonadati</taxon>
        <taxon>Pseudomonadota</taxon>
        <taxon>Gammaproteobacteria</taxon>
        <taxon>Thiotrichales</taxon>
        <taxon>Piscirickettsiaceae</taxon>
        <taxon>Thiomicrorhabdus</taxon>
    </lineage>
</organism>
<dbReference type="NCBIfam" id="TIGR00693">
    <property type="entry name" value="thiE"/>
    <property type="match status" value="1"/>
</dbReference>
<keyword evidence="3 10" id="KW-0808">Transferase</keyword>
<dbReference type="FunFam" id="3.20.20.70:FF:000096">
    <property type="entry name" value="Thiamine-phosphate synthase"/>
    <property type="match status" value="1"/>
</dbReference>
<proteinExistence type="inferred from homology"/>
<evidence type="ECO:0000256" key="7">
    <source>
        <dbReference type="ARBA" id="ARBA00047334"/>
    </source>
</evidence>
<dbReference type="InterPro" id="IPR022998">
    <property type="entry name" value="ThiamineP_synth_TenI"/>
</dbReference>
<dbReference type="InterPro" id="IPR034291">
    <property type="entry name" value="TMP_synthase"/>
</dbReference>
<comment type="catalytic activity">
    <reaction evidence="9 10 11">
        <text>2-[(2R,5Z)-2-carboxy-4-methylthiazol-5(2H)-ylidene]ethyl phosphate + 4-amino-2-methyl-5-(diphosphooxymethyl)pyrimidine + 2 H(+) = thiamine phosphate + CO2 + diphosphate</text>
        <dbReference type="Rhea" id="RHEA:47844"/>
        <dbReference type="ChEBI" id="CHEBI:15378"/>
        <dbReference type="ChEBI" id="CHEBI:16526"/>
        <dbReference type="ChEBI" id="CHEBI:33019"/>
        <dbReference type="ChEBI" id="CHEBI:37575"/>
        <dbReference type="ChEBI" id="CHEBI:57841"/>
        <dbReference type="ChEBI" id="CHEBI:62899"/>
        <dbReference type="EC" id="2.5.1.3"/>
    </reaction>
</comment>
<evidence type="ECO:0000259" key="13">
    <source>
        <dbReference type="Pfam" id="PF02581"/>
    </source>
</evidence>
<evidence type="ECO:0000256" key="1">
    <source>
        <dbReference type="ARBA" id="ARBA00003814"/>
    </source>
</evidence>
<feature type="domain" description="Thiamine phosphate synthase/TenI" evidence="13">
    <location>
        <begin position="12"/>
        <end position="193"/>
    </location>
</feature>
<dbReference type="RefSeq" id="WP_173285370.1">
    <property type="nucleotide sequence ID" value="NZ_CP054020.1"/>
</dbReference>
<evidence type="ECO:0000313" key="14">
    <source>
        <dbReference type="EMBL" id="QKI89472.1"/>
    </source>
</evidence>
<sequence length="215" mass="23322">MNTVTKSRIQGLYAITDPSLCPNDQLLAKVEAAIQGGAKVLQYRDKTQSTEVQIKMASRLVTLCRQHNVCFIINDDIQLAKTVQADGVHLGKDDSAIESARETLGQNAIIGISCYNSLQRAQQMQQAGADYVAFGRFFPSRSKPQAPQADLQTLIQAREQLEIPIVAIGGINRNNAHQVIGSGADSVAVIQGVFAHETQTAITEASRQISTQFTL</sequence>
<evidence type="ECO:0000256" key="6">
    <source>
        <dbReference type="ARBA" id="ARBA00022977"/>
    </source>
</evidence>
<comment type="catalytic activity">
    <reaction evidence="7 10 11">
        <text>4-methyl-5-(2-phosphooxyethyl)-thiazole + 4-amino-2-methyl-5-(diphosphooxymethyl)pyrimidine + H(+) = thiamine phosphate + diphosphate</text>
        <dbReference type="Rhea" id="RHEA:22328"/>
        <dbReference type="ChEBI" id="CHEBI:15378"/>
        <dbReference type="ChEBI" id="CHEBI:33019"/>
        <dbReference type="ChEBI" id="CHEBI:37575"/>
        <dbReference type="ChEBI" id="CHEBI:57841"/>
        <dbReference type="ChEBI" id="CHEBI:58296"/>
        <dbReference type="EC" id="2.5.1.3"/>
    </reaction>
</comment>
<evidence type="ECO:0000256" key="12">
    <source>
        <dbReference type="RuleBase" id="RU004253"/>
    </source>
</evidence>
<dbReference type="Proteomes" id="UP000504724">
    <property type="component" value="Chromosome"/>
</dbReference>
<dbReference type="EC" id="2.5.1.3" evidence="10"/>
<feature type="binding site" evidence="10">
    <location>
        <position position="94"/>
    </location>
    <ligand>
        <name>Mg(2+)</name>
        <dbReference type="ChEBI" id="CHEBI:18420"/>
    </ligand>
</feature>
<evidence type="ECO:0000313" key="15">
    <source>
        <dbReference type="Proteomes" id="UP000504724"/>
    </source>
</evidence>
<dbReference type="GO" id="GO:0004789">
    <property type="term" value="F:thiamine-phosphate diphosphorylase activity"/>
    <property type="evidence" value="ECO:0007669"/>
    <property type="project" value="UniProtKB-UniRule"/>
</dbReference>
<dbReference type="PANTHER" id="PTHR20857:SF15">
    <property type="entry name" value="THIAMINE-PHOSPHATE SYNTHASE"/>
    <property type="match status" value="1"/>
</dbReference>
<feature type="binding site" evidence="10">
    <location>
        <position position="75"/>
    </location>
    <ligand>
        <name>Mg(2+)</name>
        <dbReference type="ChEBI" id="CHEBI:18420"/>
    </ligand>
</feature>
<dbReference type="Pfam" id="PF02581">
    <property type="entry name" value="TMP-TENI"/>
    <property type="match status" value="1"/>
</dbReference>
<keyword evidence="5 10" id="KW-0460">Magnesium</keyword>
<dbReference type="GO" id="GO:0009228">
    <property type="term" value="P:thiamine biosynthetic process"/>
    <property type="evidence" value="ECO:0007669"/>
    <property type="project" value="UniProtKB-KW"/>
</dbReference>
<comment type="similarity">
    <text evidence="10 11">Belongs to the thiamine-phosphate synthase family.</text>
</comment>
<evidence type="ECO:0000256" key="11">
    <source>
        <dbReference type="RuleBase" id="RU003826"/>
    </source>
</evidence>
<evidence type="ECO:0000256" key="3">
    <source>
        <dbReference type="ARBA" id="ARBA00022679"/>
    </source>
</evidence>
<comment type="caution">
    <text evidence="10">Lacks conserved residue(s) required for the propagation of feature annotation.</text>
</comment>
<dbReference type="GO" id="GO:0005737">
    <property type="term" value="C:cytoplasm"/>
    <property type="evidence" value="ECO:0007669"/>
    <property type="project" value="TreeGrafter"/>
</dbReference>
<reference evidence="14 15" key="1">
    <citation type="submission" date="2020-05" db="EMBL/GenBank/DDBJ databases">
        <title>Thiomicrorhabdus sediminis sp.nov. and Thiomicrorhabdus xiamenensis sp.nov., novel sulfur-oxidizing bacteria isolated from coastal sediment.</title>
        <authorList>
            <person name="Liu X."/>
        </authorList>
    </citation>
    <scope>NUCLEOTIDE SEQUENCE [LARGE SCALE GENOMIC DNA]</scope>
    <source>
        <strain evidence="14 15">G2</strain>
    </source>
</reference>
<evidence type="ECO:0000256" key="8">
    <source>
        <dbReference type="ARBA" id="ARBA00047851"/>
    </source>
</evidence>
<feature type="binding site" evidence="10">
    <location>
        <position position="170"/>
    </location>
    <ligand>
        <name>2-[(2R,5Z)-2-carboxy-4-methylthiazol-5(2H)-ylidene]ethyl phosphate</name>
        <dbReference type="ChEBI" id="CHEBI:62899"/>
    </ligand>
</feature>
<evidence type="ECO:0000256" key="10">
    <source>
        <dbReference type="HAMAP-Rule" id="MF_00097"/>
    </source>
</evidence>
<dbReference type="Gene3D" id="3.20.20.70">
    <property type="entry name" value="Aldolase class I"/>
    <property type="match status" value="1"/>
</dbReference>
<evidence type="ECO:0000256" key="4">
    <source>
        <dbReference type="ARBA" id="ARBA00022723"/>
    </source>
</evidence>
<feature type="binding site" evidence="10">
    <location>
        <position position="143"/>
    </location>
    <ligand>
        <name>4-amino-2-methyl-5-(diphosphooxymethyl)pyrimidine</name>
        <dbReference type="ChEBI" id="CHEBI:57841"/>
    </ligand>
</feature>
<comment type="catalytic activity">
    <reaction evidence="8 10 11">
        <text>2-(2-carboxy-4-methylthiazol-5-yl)ethyl phosphate + 4-amino-2-methyl-5-(diphosphooxymethyl)pyrimidine + 2 H(+) = thiamine phosphate + CO2 + diphosphate</text>
        <dbReference type="Rhea" id="RHEA:47848"/>
        <dbReference type="ChEBI" id="CHEBI:15378"/>
        <dbReference type="ChEBI" id="CHEBI:16526"/>
        <dbReference type="ChEBI" id="CHEBI:33019"/>
        <dbReference type="ChEBI" id="CHEBI:37575"/>
        <dbReference type="ChEBI" id="CHEBI:57841"/>
        <dbReference type="ChEBI" id="CHEBI:62890"/>
        <dbReference type="EC" id="2.5.1.3"/>
    </reaction>
</comment>
<keyword evidence="15" id="KW-1185">Reference proteome</keyword>
<evidence type="ECO:0000256" key="5">
    <source>
        <dbReference type="ARBA" id="ARBA00022842"/>
    </source>
</evidence>
<comment type="function">
    <text evidence="1 10">Condenses 4-methyl-5-(beta-hydroxyethyl)thiazole monophosphate (THZ-P) and 2-methyl-4-amino-5-hydroxymethyl pyrimidine pyrophosphate (HMP-PP) to form thiamine monophosphate (TMP).</text>
</comment>
<feature type="binding site" evidence="10">
    <location>
        <begin position="140"/>
        <end position="142"/>
    </location>
    <ligand>
        <name>2-[(2R,5Z)-2-carboxy-4-methylthiazol-5(2H)-ylidene]ethyl phosphate</name>
        <dbReference type="ChEBI" id="CHEBI:62899"/>
    </ligand>
</feature>
<evidence type="ECO:0000256" key="2">
    <source>
        <dbReference type="ARBA" id="ARBA00005165"/>
    </source>
</evidence>
<dbReference type="InterPro" id="IPR036206">
    <property type="entry name" value="ThiamineP_synth_sf"/>
</dbReference>
<dbReference type="KEGG" id="txa:HQN79_07775"/>